<name>A0AAU7DNU5_9BACT</name>
<dbReference type="InterPro" id="IPR006935">
    <property type="entry name" value="Helicase/UvrB_N"/>
</dbReference>
<dbReference type="InterPro" id="IPR025202">
    <property type="entry name" value="PLD-like_dom"/>
</dbReference>
<dbReference type="Pfam" id="PF00271">
    <property type="entry name" value="Helicase_C"/>
    <property type="match status" value="1"/>
</dbReference>
<dbReference type="Pfam" id="PF11907">
    <property type="entry name" value="DUF3427"/>
    <property type="match status" value="1"/>
</dbReference>
<evidence type="ECO:0000259" key="1">
    <source>
        <dbReference type="PROSITE" id="PS50035"/>
    </source>
</evidence>
<protein>
    <submittedName>
        <fullName evidence="4">DUF3427 domain-containing protein</fullName>
    </submittedName>
</protein>
<dbReference type="Gene3D" id="3.40.50.300">
    <property type="entry name" value="P-loop containing nucleotide triphosphate hydrolases"/>
    <property type="match status" value="2"/>
</dbReference>
<dbReference type="InterPro" id="IPR001736">
    <property type="entry name" value="PLipase_D/transphosphatidylase"/>
</dbReference>
<feature type="domain" description="PLD phosphodiesterase" evidence="1">
    <location>
        <begin position="208"/>
        <end position="239"/>
    </location>
</feature>
<gene>
    <name evidence="4" type="ORF">P8935_05245</name>
</gene>
<dbReference type="Gene3D" id="3.30.870.10">
    <property type="entry name" value="Endonuclease Chain A"/>
    <property type="match status" value="1"/>
</dbReference>
<evidence type="ECO:0000259" key="2">
    <source>
        <dbReference type="PROSITE" id="PS51192"/>
    </source>
</evidence>
<dbReference type="GO" id="GO:0003677">
    <property type="term" value="F:DNA binding"/>
    <property type="evidence" value="ECO:0007669"/>
    <property type="project" value="InterPro"/>
</dbReference>
<dbReference type="InterPro" id="IPR021835">
    <property type="entry name" value="DUF3427"/>
</dbReference>
<dbReference type="PROSITE" id="PS51192">
    <property type="entry name" value="HELICASE_ATP_BIND_1"/>
    <property type="match status" value="1"/>
</dbReference>
<dbReference type="EMBL" id="CP121196">
    <property type="protein sequence ID" value="XBH18718.1"/>
    <property type="molecule type" value="Genomic_DNA"/>
</dbReference>
<dbReference type="RefSeq" id="WP_348263936.1">
    <property type="nucleotide sequence ID" value="NZ_CP121196.1"/>
</dbReference>
<dbReference type="SUPFAM" id="SSF52540">
    <property type="entry name" value="P-loop containing nucleoside triphosphate hydrolases"/>
    <property type="match status" value="1"/>
</dbReference>
<dbReference type="CDD" id="cd18799">
    <property type="entry name" value="SF2_C_EcoAI-like"/>
    <property type="match status" value="1"/>
</dbReference>
<dbReference type="GO" id="GO:0016887">
    <property type="term" value="F:ATP hydrolysis activity"/>
    <property type="evidence" value="ECO:0007669"/>
    <property type="project" value="TreeGrafter"/>
</dbReference>
<accession>A0AAU7DNU5</accession>
<dbReference type="SUPFAM" id="SSF56024">
    <property type="entry name" value="Phospholipase D/nuclease"/>
    <property type="match status" value="1"/>
</dbReference>
<evidence type="ECO:0000313" key="4">
    <source>
        <dbReference type="EMBL" id="XBH18718.1"/>
    </source>
</evidence>
<feature type="domain" description="Helicase ATP-binding" evidence="2">
    <location>
        <begin position="329"/>
        <end position="484"/>
    </location>
</feature>
<dbReference type="InterPro" id="IPR052511">
    <property type="entry name" value="ATP-dep_Helicase"/>
</dbReference>
<dbReference type="InterPro" id="IPR027417">
    <property type="entry name" value="P-loop_NTPase"/>
</dbReference>
<organism evidence="4">
    <name type="scientific">Telmatobacter sp. DSM 110680</name>
    <dbReference type="NCBI Taxonomy" id="3036704"/>
    <lineage>
        <taxon>Bacteria</taxon>
        <taxon>Pseudomonadati</taxon>
        <taxon>Acidobacteriota</taxon>
        <taxon>Terriglobia</taxon>
        <taxon>Terriglobales</taxon>
        <taxon>Acidobacteriaceae</taxon>
        <taxon>Telmatobacter</taxon>
    </lineage>
</organism>
<feature type="domain" description="Helicase C-terminal" evidence="3">
    <location>
        <begin position="540"/>
        <end position="689"/>
    </location>
</feature>
<dbReference type="GO" id="GO:0005524">
    <property type="term" value="F:ATP binding"/>
    <property type="evidence" value="ECO:0007669"/>
    <property type="project" value="InterPro"/>
</dbReference>
<dbReference type="PROSITE" id="PS50035">
    <property type="entry name" value="PLD"/>
    <property type="match status" value="1"/>
</dbReference>
<dbReference type="Pfam" id="PF04851">
    <property type="entry name" value="ResIII"/>
    <property type="match status" value="1"/>
</dbReference>
<dbReference type="AlphaFoldDB" id="A0AAU7DNU5"/>
<dbReference type="PANTHER" id="PTHR47962:SF7">
    <property type="entry name" value="MITOCHONDRIAL ATP-DEPENDENT HELICASE IRC3-RELATED"/>
    <property type="match status" value="1"/>
</dbReference>
<dbReference type="PANTHER" id="PTHR47962">
    <property type="entry name" value="ATP-DEPENDENT HELICASE LHR-RELATED-RELATED"/>
    <property type="match status" value="1"/>
</dbReference>
<dbReference type="GO" id="GO:0006793">
    <property type="term" value="P:phosphorus metabolic process"/>
    <property type="evidence" value="ECO:0007669"/>
    <property type="project" value="UniProtKB-ARBA"/>
</dbReference>
<reference evidence="4" key="1">
    <citation type="submission" date="2023-03" db="EMBL/GenBank/DDBJ databases">
        <title>Edaphobacter sp.</title>
        <authorList>
            <person name="Huber K.J."/>
            <person name="Papendorf J."/>
            <person name="Pilke C."/>
            <person name="Bunk B."/>
            <person name="Sproeer C."/>
            <person name="Pester M."/>
        </authorList>
    </citation>
    <scope>NUCLEOTIDE SEQUENCE</scope>
    <source>
        <strain evidence="4">DSM 110680</strain>
    </source>
</reference>
<dbReference type="CDD" id="cd18032">
    <property type="entry name" value="DEXHc_RE_I_III_res"/>
    <property type="match status" value="1"/>
</dbReference>
<dbReference type="InterPro" id="IPR014001">
    <property type="entry name" value="Helicase_ATP-bd"/>
</dbReference>
<dbReference type="Pfam" id="PF13091">
    <property type="entry name" value="PLDc_2"/>
    <property type="match status" value="1"/>
</dbReference>
<evidence type="ECO:0000259" key="3">
    <source>
        <dbReference type="PROSITE" id="PS51194"/>
    </source>
</evidence>
<dbReference type="SMART" id="SM00490">
    <property type="entry name" value="HELICc"/>
    <property type="match status" value="1"/>
</dbReference>
<dbReference type="InterPro" id="IPR001650">
    <property type="entry name" value="Helicase_C-like"/>
</dbReference>
<dbReference type="SMART" id="SM00487">
    <property type="entry name" value="DEXDc"/>
    <property type="match status" value="1"/>
</dbReference>
<proteinExistence type="predicted"/>
<dbReference type="PROSITE" id="PS51194">
    <property type="entry name" value="HELICASE_CTER"/>
    <property type="match status" value="1"/>
</dbReference>
<sequence length="1038" mass="119036">MSEFKEGLYDQLVTQRIREILRVQATTGLKSAVDDLEEADYPDYLARHVIRQIKAALRGLPAEDRKQRQIQLANALLDFIRDRGASSETDLVDTPGQILHAIYAGASAPRPPTTPLSATSLLMNSIDEPRLGFELEREMTTADRVLMVVSFVQWRGWQRLKSAFQALAEQNVSIRILTTTYIGATDFRAIQEIAQLPNVELRISLDGRRRRLHAKAWLFQRNNGFSSVYVGSANLSGPALEDGVEWTVKLSEVEAPHIIERFRGAFDSLWCDEEFEHFRPDDEDICRRVKLSLDQARRGPGQHGSGSPVFFDLRPHSYQQATLDQLEAERIDKGHFRNLVVAPTGTGKTLIAAFDYDRQPSTGVRPKLLFLAHREELLRQARDRFRHVLRNESFGDLLLGGEDPSSFDHLFATIQSFRSRGLLEILGADHWEYAVLDEAHHVPAISYREIVTSLRPRILLGLTATPERMDGESILPWFDNRIADEMRLWHAIERQYLVPFDYYGVHDGIDLSGLSWSGGSYAIGELEQRYIGNTRRASLIISQFCEFYGDQRQARALGFCVSISHAEFMTEAFCNAGIPSMALTSRSSDEERSNAASKLRNREINVLFTIDLFNEGVDIPEVDCVLFLRPTESSTVFLQQLGRGLRLDSGKTTCLVLDFIGNQRREFRFDQRFLALFGGTRQQLIREMETGITRLPGNCYFRLDKEARKVVLENLKAQIQMSRARMVAELRALASQLQRRPTLIEYLTETRYELSDVYKPSIGGWYALLRESQYLSEVQTEIEYSLTKRFQFLLHIDSTRRLQFYLDQLGERRVEVEALPFLERRMVQMLTFRLLQGEARQQGSGVDTGLVRLQECDTARSEFKELCDALLDRVKLHSNESPIIDECPIFLHRRYTRDEVLVALGLPEFVGARHTQTGRFWIKELNTEVLFVTLDKSEKTFSPSTRYEDFALSPTRFHWQSQSTTGENSPTGQRYVLQQNNGAKFLLFVRPKKDDAFLFLGPLRYISHSGSRPMSIYWDLEYTMPAWFFEICASLRAA</sequence>